<dbReference type="PANTHER" id="PTHR33701">
    <property type="entry name" value="TRANSMEMBRANE PROTEIN"/>
    <property type="match status" value="1"/>
</dbReference>
<feature type="compositionally biased region" description="Basic and acidic residues" evidence="2">
    <location>
        <begin position="263"/>
        <end position="273"/>
    </location>
</feature>
<proteinExistence type="predicted"/>
<evidence type="ECO:0000313" key="3">
    <source>
        <dbReference type="EMBL" id="KAG2602083.1"/>
    </source>
</evidence>
<reference evidence="3" key="1">
    <citation type="submission" date="2020-05" db="EMBL/GenBank/DDBJ databases">
        <title>WGS assembly of Panicum virgatum.</title>
        <authorList>
            <person name="Lovell J.T."/>
            <person name="Jenkins J."/>
            <person name="Shu S."/>
            <person name="Juenger T.E."/>
            <person name="Schmutz J."/>
        </authorList>
    </citation>
    <scope>NUCLEOTIDE SEQUENCE</scope>
    <source>
        <strain evidence="3">AP13</strain>
    </source>
</reference>
<protein>
    <submittedName>
        <fullName evidence="3">Uncharacterized protein</fullName>
    </submittedName>
</protein>
<keyword evidence="4" id="KW-1185">Reference proteome</keyword>
<feature type="compositionally biased region" description="Acidic residues" evidence="2">
    <location>
        <begin position="79"/>
        <end position="88"/>
    </location>
</feature>
<feature type="coiled-coil region" evidence="1">
    <location>
        <begin position="25"/>
        <end position="62"/>
    </location>
</feature>
<accession>A0A8T0SYW2</accession>
<feature type="compositionally biased region" description="Acidic residues" evidence="2">
    <location>
        <begin position="474"/>
        <end position="483"/>
    </location>
</feature>
<feature type="compositionally biased region" description="Low complexity" evidence="2">
    <location>
        <begin position="151"/>
        <end position="161"/>
    </location>
</feature>
<dbReference type="OrthoDB" id="1939754at2759"/>
<feature type="region of interest" description="Disordered" evidence="2">
    <location>
        <begin position="260"/>
        <end position="425"/>
    </location>
</feature>
<evidence type="ECO:0000256" key="2">
    <source>
        <dbReference type="SAM" id="MobiDB-lite"/>
    </source>
</evidence>
<feature type="compositionally biased region" description="Basic and acidic residues" evidence="2">
    <location>
        <begin position="294"/>
        <end position="303"/>
    </location>
</feature>
<sequence>MAVADSTAMTVDFLRARLLSERSVSRAAKERADELAKRVAELEEQVRAVTAQRRQAERAADEVLAILDSQGFGGHLSDDDSDSDQEQEGDAKSRGNTARTPGEEEQAAAEGEAEDALSGTAQPAGGLSWKGRSVSPHKATQLKHKERRRSYFYLLSSSDSSPKYRMGQSCRKNKRRVELSNGSRSAALEDVGSGAGSQKLRQDGSDVTDDGQADMDGEVVGDEQRPGDGGGGQYVIRYEKDGEMERVLERQAELIGQYEEEEKAQREWEKQYNENRNANKVGVEVKNKAFQTDAESKSSKKDLPITINPSAECLPNGSLSKSPGAQRREGEEGNEPDHGRAPTSSISARESSATSTVTRQDQDRGDLISDGDSGYNANAHCATKAQSDGSPSSDTINSKVSDWSSSQFHDNTDSQADTQPYRPASSNIADIESVLQALQRARISLSAKLSKPVPPSQVTLALPAPGDEHKEYDDLPANDDDNLYGENLSSSSPARQEILALPAPEDWPPELDGAAISQAERASSSGPPREEILALPAPGDDCRKEIEDYTKIPVGTPGLFRLPTDSFPVDWKMFSGNACGSAFSLGAAALHATSILSNPPASYGAVASVPSVSGDGSGFSAKQRCDLQVPALLPVPTPGRCNIPTPDFTVPPLPGIPGLGKDLRRAGPLGSADLFMQRGIDYTISNKWML</sequence>
<dbReference type="EMBL" id="CM029045">
    <property type="protein sequence ID" value="KAG2602083.1"/>
    <property type="molecule type" value="Genomic_DNA"/>
</dbReference>
<feature type="compositionally biased region" description="Acidic residues" evidence="2">
    <location>
        <begin position="103"/>
        <end position="115"/>
    </location>
</feature>
<feature type="compositionally biased region" description="Acidic residues" evidence="2">
    <location>
        <begin position="206"/>
        <end position="221"/>
    </location>
</feature>
<evidence type="ECO:0000256" key="1">
    <source>
        <dbReference type="SAM" id="Coils"/>
    </source>
</evidence>
<dbReference type="Proteomes" id="UP000823388">
    <property type="component" value="Chromosome 5K"/>
</dbReference>
<comment type="caution">
    <text evidence="3">The sequence shown here is derived from an EMBL/GenBank/DDBJ whole genome shotgun (WGS) entry which is preliminary data.</text>
</comment>
<name>A0A8T0SYW2_PANVG</name>
<dbReference type="PANTHER" id="PTHR33701:SF3">
    <property type="entry name" value="TRANSCRIPTIONAL REGULATOR ATRX"/>
    <property type="match status" value="1"/>
</dbReference>
<feature type="compositionally biased region" description="Polar residues" evidence="2">
    <location>
        <begin position="384"/>
        <end position="425"/>
    </location>
</feature>
<dbReference type="AlphaFoldDB" id="A0A8T0SYW2"/>
<gene>
    <name evidence="3" type="ORF">PVAP13_5KG652600</name>
</gene>
<feature type="compositionally biased region" description="Basic and acidic residues" evidence="2">
    <location>
        <begin position="326"/>
        <end position="340"/>
    </location>
</feature>
<feature type="region of interest" description="Disordered" evidence="2">
    <location>
        <begin position="70"/>
        <end position="235"/>
    </location>
</feature>
<feature type="region of interest" description="Disordered" evidence="2">
    <location>
        <begin position="446"/>
        <end position="491"/>
    </location>
</feature>
<feature type="compositionally biased region" description="Low complexity" evidence="2">
    <location>
        <begin position="341"/>
        <end position="356"/>
    </location>
</feature>
<organism evidence="3 4">
    <name type="scientific">Panicum virgatum</name>
    <name type="common">Blackwell switchgrass</name>
    <dbReference type="NCBI Taxonomy" id="38727"/>
    <lineage>
        <taxon>Eukaryota</taxon>
        <taxon>Viridiplantae</taxon>
        <taxon>Streptophyta</taxon>
        <taxon>Embryophyta</taxon>
        <taxon>Tracheophyta</taxon>
        <taxon>Spermatophyta</taxon>
        <taxon>Magnoliopsida</taxon>
        <taxon>Liliopsida</taxon>
        <taxon>Poales</taxon>
        <taxon>Poaceae</taxon>
        <taxon>PACMAD clade</taxon>
        <taxon>Panicoideae</taxon>
        <taxon>Panicodae</taxon>
        <taxon>Paniceae</taxon>
        <taxon>Panicinae</taxon>
        <taxon>Panicum</taxon>
        <taxon>Panicum sect. Hiantes</taxon>
    </lineage>
</organism>
<feature type="compositionally biased region" description="Basic residues" evidence="2">
    <location>
        <begin position="140"/>
        <end position="150"/>
    </location>
</feature>
<evidence type="ECO:0000313" key="4">
    <source>
        <dbReference type="Proteomes" id="UP000823388"/>
    </source>
</evidence>
<keyword evidence="1" id="KW-0175">Coiled coil</keyword>